<dbReference type="SUPFAM" id="SSF52047">
    <property type="entry name" value="RNI-like"/>
    <property type="match status" value="1"/>
</dbReference>
<dbReference type="InterPro" id="IPR032675">
    <property type="entry name" value="LRR_dom_sf"/>
</dbReference>
<accession>A0ABR3QD73</accession>
<name>A0ABR3QD73_9TREE</name>
<evidence type="ECO:0000313" key="1">
    <source>
        <dbReference type="EMBL" id="KAL1412669.1"/>
    </source>
</evidence>
<dbReference type="EMBL" id="JBBXJM010000001">
    <property type="protein sequence ID" value="KAL1412669.1"/>
    <property type="molecule type" value="Genomic_DNA"/>
</dbReference>
<sequence length="523" mass="58089">MDEALHDLGGIRVDRPPRPLGLDRIFERAQGWKAGAPSKPVRTPSPPPTAVTLALPAPLADPGASSPLGALFAYADLLPLVLEHISRPGELATAARVCRDWAGIARRALYRDIWVRPWDPAPKEKFLRVFETLAANAELCAAVRSLDVRFFPLDITGDERNALEDMVLQAFRQMNNLERLVWTRDRSMFAELFDIVTRLPKLHHVELSGHATRLFEPALLATMDQLRDLRVYMPDVAFRIALSDVITLLCERPIGGLEGLALICKSFNLINDDMLRALAPYLSSLKRLQLIGCTRITRTGVYDVLREADGIEELILDAPPHSDLIDLSGAPELSSLKTFSLSFPAPNGREVLEPGDMPLLRRTDTLTALELTLSTNGAHTAQRNRLLPIPAFEALTSQIDFHRLTRLALLNLVIDSDTLSAILDVSPALEELYISIASRRVLQHTAALASAPLRILHANAPESAGPTRTDLAGLALYMPKVQQIGSLNRVYEVHRRFDGDRLVVELARWSQIMTPGYFQVWRP</sequence>
<comment type="caution">
    <text evidence="1">The sequence shown here is derived from an EMBL/GenBank/DDBJ whole genome shotgun (WGS) entry which is preliminary data.</text>
</comment>
<gene>
    <name evidence="1" type="ORF">Q8F55_000416</name>
</gene>
<dbReference type="Gene3D" id="3.80.10.10">
    <property type="entry name" value="Ribonuclease Inhibitor"/>
    <property type="match status" value="1"/>
</dbReference>
<reference evidence="1 2" key="1">
    <citation type="submission" date="2023-08" db="EMBL/GenBank/DDBJ databases">
        <title>Annotated Genome Sequence of Vanrija albida AlHP1.</title>
        <authorList>
            <person name="Herzog R."/>
        </authorList>
    </citation>
    <scope>NUCLEOTIDE SEQUENCE [LARGE SCALE GENOMIC DNA]</scope>
    <source>
        <strain evidence="1 2">AlHP1</strain>
    </source>
</reference>
<evidence type="ECO:0008006" key="3">
    <source>
        <dbReference type="Google" id="ProtNLM"/>
    </source>
</evidence>
<dbReference type="PANTHER" id="PTHR38926">
    <property type="entry name" value="F-BOX DOMAIN CONTAINING PROTEIN, EXPRESSED"/>
    <property type="match status" value="1"/>
</dbReference>
<evidence type="ECO:0000313" key="2">
    <source>
        <dbReference type="Proteomes" id="UP001565368"/>
    </source>
</evidence>
<dbReference type="GeneID" id="95981459"/>
<dbReference type="PANTHER" id="PTHR38926:SF5">
    <property type="entry name" value="F-BOX AND LEUCINE-RICH REPEAT PROTEIN 6"/>
    <property type="match status" value="1"/>
</dbReference>
<dbReference type="RefSeq" id="XP_069212613.1">
    <property type="nucleotide sequence ID" value="XM_069349069.1"/>
</dbReference>
<proteinExistence type="predicted"/>
<organism evidence="1 2">
    <name type="scientific">Vanrija albida</name>
    <dbReference type="NCBI Taxonomy" id="181172"/>
    <lineage>
        <taxon>Eukaryota</taxon>
        <taxon>Fungi</taxon>
        <taxon>Dikarya</taxon>
        <taxon>Basidiomycota</taxon>
        <taxon>Agaricomycotina</taxon>
        <taxon>Tremellomycetes</taxon>
        <taxon>Trichosporonales</taxon>
        <taxon>Trichosporonaceae</taxon>
        <taxon>Vanrija</taxon>
    </lineage>
</organism>
<keyword evidence="2" id="KW-1185">Reference proteome</keyword>
<protein>
    <recommendedName>
        <fullName evidence="3">F-box domain-containing protein</fullName>
    </recommendedName>
</protein>
<dbReference type="Proteomes" id="UP001565368">
    <property type="component" value="Unassembled WGS sequence"/>
</dbReference>